<dbReference type="Gene3D" id="3.30.450.40">
    <property type="match status" value="1"/>
</dbReference>
<dbReference type="InterPro" id="IPR036390">
    <property type="entry name" value="WH_DNA-bd_sf"/>
</dbReference>
<dbReference type="GO" id="GO:0003700">
    <property type="term" value="F:DNA-binding transcription factor activity"/>
    <property type="evidence" value="ECO:0007669"/>
    <property type="project" value="TreeGrafter"/>
</dbReference>
<feature type="domain" description="HTH iclR-type" evidence="4">
    <location>
        <begin position="30"/>
        <end position="91"/>
    </location>
</feature>
<keyword evidence="3" id="KW-0804">Transcription</keyword>
<name>A0A644XJN4_9ZZZZ</name>
<dbReference type="SUPFAM" id="SSF46785">
    <property type="entry name" value="Winged helix' DNA-binding domain"/>
    <property type="match status" value="1"/>
</dbReference>
<proteinExistence type="predicted"/>
<dbReference type="PANTHER" id="PTHR30136:SF24">
    <property type="entry name" value="HTH-TYPE TRANSCRIPTIONAL REPRESSOR ALLR"/>
    <property type="match status" value="1"/>
</dbReference>
<dbReference type="SUPFAM" id="SSF55781">
    <property type="entry name" value="GAF domain-like"/>
    <property type="match status" value="1"/>
</dbReference>
<feature type="domain" description="IclR-ED" evidence="5">
    <location>
        <begin position="92"/>
        <end position="274"/>
    </location>
</feature>
<dbReference type="InterPro" id="IPR005471">
    <property type="entry name" value="Tscrpt_reg_IclR_N"/>
</dbReference>
<evidence type="ECO:0000256" key="3">
    <source>
        <dbReference type="ARBA" id="ARBA00023163"/>
    </source>
</evidence>
<reference evidence="6" key="1">
    <citation type="submission" date="2019-08" db="EMBL/GenBank/DDBJ databases">
        <authorList>
            <person name="Kucharzyk K."/>
            <person name="Murdoch R.W."/>
            <person name="Higgins S."/>
            <person name="Loffler F."/>
        </authorList>
    </citation>
    <scope>NUCLEOTIDE SEQUENCE</scope>
</reference>
<dbReference type="Pfam" id="PF01614">
    <property type="entry name" value="IclR_C"/>
    <property type="match status" value="1"/>
</dbReference>
<comment type="caution">
    <text evidence="6">The sequence shown here is derived from an EMBL/GenBank/DDBJ whole genome shotgun (WGS) entry which is preliminary data.</text>
</comment>
<dbReference type="GO" id="GO:0045892">
    <property type="term" value="P:negative regulation of DNA-templated transcription"/>
    <property type="evidence" value="ECO:0007669"/>
    <property type="project" value="TreeGrafter"/>
</dbReference>
<dbReference type="GO" id="GO:0003677">
    <property type="term" value="F:DNA binding"/>
    <property type="evidence" value="ECO:0007669"/>
    <property type="project" value="UniProtKB-KW"/>
</dbReference>
<evidence type="ECO:0000259" key="5">
    <source>
        <dbReference type="PROSITE" id="PS51078"/>
    </source>
</evidence>
<keyword evidence="2" id="KW-0238">DNA-binding</keyword>
<dbReference type="PROSITE" id="PS51077">
    <property type="entry name" value="HTH_ICLR"/>
    <property type="match status" value="1"/>
</dbReference>
<dbReference type="PROSITE" id="PS51078">
    <property type="entry name" value="ICLR_ED"/>
    <property type="match status" value="1"/>
</dbReference>
<dbReference type="InterPro" id="IPR036388">
    <property type="entry name" value="WH-like_DNA-bd_sf"/>
</dbReference>
<evidence type="ECO:0000256" key="2">
    <source>
        <dbReference type="ARBA" id="ARBA00023125"/>
    </source>
</evidence>
<dbReference type="EMBL" id="VSSQ01002601">
    <property type="protein sequence ID" value="MPM16390.1"/>
    <property type="molecule type" value="Genomic_DNA"/>
</dbReference>
<organism evidence="6">
    <name type="scientific">bioreactor metagenome</name>
    <dbReference type="NCBI Taxonomy" id="1076179"/>
    <lineage>
        <taxon>unclassified sequences</taxon>
        <taxon>metagenomes</taxon>
        <taxon>ecological metagenomes</taxon>
    </lineage>
</organism>
<evidence type="ECO:0000256" key="1">
    <source>
        <dbReference type="ARBA" id="ARBA00023015"/>
    </source>
</evidence>
<dbReference type="InterPro" id="IPR014757">
    <property type="entry name" value="Tscrpt_reg_IclR_C"/>
</dbReference>
<sequence>MSTKKPAAAVSKVIASTGASGEPDGGGEPVSVSERALSVLDFVATSGRAGLMDVASALGLPKATASRMCSNLEAQHWLTRDINDRSFQPGPRLLKMALATLKTDPRRELRHSILAELVEEIDETCNLTVLDGLKVRYLDRVETHWPLRTQFEAGSYVPLHATASGKMYMAMMTREQRATVLRHASFPKLTLRTLTQPDEIEQSSEKIRADGFAMEVEEFMLGLMGMAVPILDDKGECRATMALHAPTARMSTDAALAALPALKRAAERVRPLLF</sequence>
<evidence type="ECO:0000313" key="6">
    <source>
        <dbReference type="EMBL" id="MPM16390.1"/>
    </source>
</evidence>
<dbReference type="Pfam" id="PF09339">
    <property type="entry name" value="HTH_IclR"/>
    <property type="match status" value="1"/>
</dbReference>
<gene>
    <name evidence="6" type="primary">iclR_4</name>
    <name evidence="6" type="ORF">SDC9_62769</name>
</gene>
<dbReference type="InterPro" id="IPR050707">
    <property type="entry name" value="HTH_MetabolicPath_Reg"/>
</dbReference>
<dbReference type="SMART" id="SM00346">
    <property type="entry name" value="HTH_ICLR"/>
    <property type="match status" value="1"/>
</dbReference>
<dbReference type="PANTHER" id="PTHR30136">
    <property type="entry name" value="HELIX-TURN-HELIX TRANSCRIPTIONAL REGULATOR, ICLR FAMILY"/>
    <property type="match status" value="1"/>
</dbReference>
<evidence type="ECO:0000259" key="4">
    <source>
        <dbReference type="PROSITE" id="PS51077"/>
    </source>
</evidence>
<dbReference type="AlphaFoldDB" id="A0A644XJN4"/>
<accession>A0A644XJN4</accession>
<protein>
    <submittedName>
        <fullName evidence="6">Transcriptional repressor IclR</fullName>
    </submittedName>
</protein>
<keyword evidence="1" id="KW-0805">Transcription regulation</keyword>
<dbReference type="InterPro" id="IPR029016">
    <property type="entry name" value="GAF-like_dom_sf"/>
</dbReference>
<dbReference type="Gene3D" id="1.10.10.10">
    <property type="entry name" value="Winged helix-like DNA-binding domain superfamily/Winged helix DNA-binding domain"/>
    <property type="match status" value="1"/>
</dbReference>